<dbReference type="SUPFAM" id="SSF54665">
    <property type="entry name" value="CO dehydrogenase molybdoprotein N-domain-like"/>
    <property type="match status" value="1"/>
</dbReference>
<keyword evidence="11" id="KW-0964">Secreted</keyword>
<evidence type="ECO:0000256" key="4">
    <source>
        <dbReference type="ARBA" id="ARBA00004613"/>
    </source>
</evidence>
<comment type="catalytic activity">
    <reaction evidence="26">
        <text>hypoxanthine + NAD(+) + H2O = xanthine + NADH + H(+)</text>
        <dbReference type="Rhea" id="RHEA:24670"/>
        <dbReference type="ChEBI" id="CHEBI:15377"/>
        <dbReference type="ChEBI" id="CHEBI:15378"/>
        <dbReference type="ChEBI" id="CHEBI:17368"/>
        <dbReference type="ChEBI" id="CHEBI:17712"/>
        <dbReference type="ChEBI" id="CHEBI:57540"/>
        <dbReference type="ChEBI" id="CHEBI:57945"/>
        <dbReference type="EC" id="1.17.1.4"/>
    </reaction>
</comment>
<evidence type="ECO:0000256" key="19">
    <source>
        <dbReference type="ARBA" id="ARBA00023027"/>
    </source>
</evidence>
<dbReference type="PROSITE" id="PS00559">
    <property type="entry name" value="MOLYBDOPTERIN_EUK"/>
    <property type="match status" value="1"/>
</dbReference>
<dbReference type="EMBL" id="JABWUV010000014">
    <property type="protein sequence ID" value="KAF6308645.1"/>
    <property type="molecule type" value="Genomic_DNA"/>
</dbReference>
<dbReference type="InterPro" id="IPR036318">
    <property type="entry name" value="FAD-bd_PCMH-like_sf"/>
</dbReference>
<feature type="binding site" evidence="29">
    <location>
        <position position="43"/>
    </location>
    <ligand>
        <name>[2Fe-2S] cluster</name>
        <dbReference type="ChEBI" id="CHEBI:190135"/>
        <label>1</label>
    </ligand>
</feature>
<dbReference type="SUPFAM" id="SSF56176">
    <property type="entry name" value="FAD-binding/transporter-associated domain-like"/>
    <property type="match status" value="1"/>
</dbReference>
<dbReference type="GO" id="GO:0071949">
    <property type="term" value="F:FAD binding"/>
    <property type="evidence" value="ECO:0007669"/>
    <property type="project" value="InterPro"/>
</dbReference>
<evidence type="ECO:0000256" key="26">
    <source>
        <dbReference type="ARBA" id="ARBA00049517"/>
    </source>
</evidence>
<dbReference type="SUPFAM" id="SSF47741">
    <property type="entry name" value="CO dehydrogenase ISP C-domain like"/>
    <property type="match status" value="1"/>
</dbReference>
<feature type="binding site" evidence="28">
    <location>
        <position position="803"/>
    </location>
    <ligand>
        <name>substrate</name>
    </ligand>
</feature>
<feature type="binding site" evidence="29">
    <location>
        <position position="116"/>
    </location>
    <ligand>
        <name>[2Fe-2S] cluster</name>
        <dbReference type="ChEBI" id="CHEBI:190135"/>
        <label>2</label>
    </ligand>
</feature>
<evidence type="ECO:0000256" key="13">
    <source>
        <dbReference type="ARBA" id="ARBA00022714"/>
    </source>
</evidence>
<evidence type="ECO:0000256" key="18">
    <source>
        <dbReference type="ARBA" id="ARBA00023014"/>
    </source>
</evidence>
<keyword evidence="13 29" id="KW-0001">2Fe-2S</keyword>
<dbReference type="InterPro" id="IPR036010">
    <property type="entry name" value="2Fe-2S_ferredoxin-like_sf"/>
</dbReference>
<feature type="binding site" evidence="29">
    <location>
        <position position="51"/>
    </location>
    <ligand>
        <name>[2Fe-2S] cluster</name>
        <dbReference type="ChEBI" id="CHEBI:190135"/>
        <label>1</label>
    </ligand>
</feature>
<dbReference type="EC" id="1.17.3.2" evidence="7"/>
<dbReference type="Pfam" id="PF01799">
    <property type="entry name" value="Fer2_2"/>
    <property type="match status" value="1"/>
</dbReference>
<evidence type="ECO:0000256" key="25">
    <source>
        <dbReference type="ARBA" id="ARBA00049017"/>
    </source>
</evidence>
<evidence type="ECO:0000256" key="11">
    <source>
        <dbReference type="ARBA" id="ARBA00022525"/>
    </source>
</evidence>
<keyword evidence="10 29" id="KW-0500">Molybdenum</keyword>
<evidence type="ECO:0000256" key="22">
    <source>
        <dbReference type="ARBA" id="ARBA00026017"/>
    </source>
</evidence>
<keyword evidence="33" id="KW-1185">Reference proteome</keyword>
<dbReference type="InterPro" id="IPR000674">
    <property type="entry name" value="Ald_Oxase/Xan_DH_a/b"/>
</dbReference>
<evidence type="ECO:0000256" key="12">
    <source>
        <dbReference type="ARBA" id="ARBA00022630"/>
    </source>
</evidence>
<evidence type="ECO:0000256" key="9">
    <source>
        <dbReference type="ARBA" id="ARBA00022490"/>
    </source>
</evidence>
<name>A0A7J7U761_MYOMY</name>
<feature type="binding site" evidence="28">
    <location>
        <begin position="257"/>
        <end position="264"/>
    </location>
    <ligand>
        <name>FAD</name>
        <dbReference type="ChEBI" id="CHEBI:57692"/>
    </ligand>
</feature>
<keyword evidence="21" id="KW-1015">Disulfide bond</keyword>
<comment type="cofactor">
    <cofactor evidence="29">
        <name>[2Fe-2S] cluster</name>
        <dbReference type="ChEBI" id="CHEBI:190135"/>
    </cofactor>
    <text evidence="29">Binds 2 [2Fe-2S] clusters.</text>
</comment>
<evidence type="ECO:0000256" key="6">
    <source>
        <dbReference type="ARBA" id="ARBA00013123"/>
    </source>
</evidence>
<dbReference type="SUPFAM" id="SSF56003">
    <property type="entry name" value="Molybdenum cofactor-binding domain"/>
    <property type="match status" value="1"/>
</dbReference>
<protein>
    <recommendedName>
        <fullName evidence="8">Xanthine dehydrogenase/oxidase</fullName>
        <ecNumber evidence="6">1.17.1.4</ecNumber>
        <ecNumber evidence="7">1.17.3.2</ecNumber>
    </recommendedName>
</protein>
<keyword evidence="12" id="KW-0285">Flavoprotein</keyword>
<reference evidence="32 33" key="1">
    <citation type="journal article" date="2020" name="Nature">
        <title>Six reference-quality genomes reveal evolution of bat adaptations.</title>
        <authorList>
            <person name="Jebb D."/>
            <person name="Huang Z."/>
            <person name="Pippel M."/>
            <person name="Hughes G.M."/>
            <person name="Lavrichenko K."/>
            <person name="Devanna P."/>
            <person name="Winkler S."/>
            <person name="Jermiin L.S."/>
            <person name="Skirmuntt E.C."/>
            <person name="Katzourakis A."/>
            <person name="Burkitt-Gray L."/>
            <person name="Ray D.A."/>
            <person name="Sullivan K.A.M."/>
            <person name="Roscito J.G."/>
            <person name="Kirilenko B.M."/>
            <person name="Davalos L.M."/>
            <person name="Corthals A.P."/>
            <person name="Power M.L."/>
            <person name="Jones G."/>
            <person name="Ransome R.D."/>
            <person name="Dechmann D.K.N."/>
            <person name="Locatelli A.G."/>
            <person name="Puechmaille S.J."/>
            <person name="Fedrigo O."/>
            <person name="Jarvis E.D."/>
            <person name="Hiller M."/>
            <person name="Vernes S.C."/>
            <person name="Myers E.W."/>
            <person name="Teeling E.C."/>
        </authorList>
    </citation>
    <scope>NUCLEOTIDE SEQUENCE [LARGE SCALE GENOMIC DNA]</scope>
    <source>
        <strain evidence="32">MMyoMyo1</strain>
        <tissue evidence="32">Flight muscle</tissue>
    </source>
</reference>
<dbReference type="PANTHER" id="PTHR45444">
    <property type="entry name" value="XANTHINE DEHYDROGENASE"/>
    <property type="match status" value="1"/>
</dbReference>
<dbReference type="Pfam" id="PF01315">
    <property type="entry name" value="Ald_Xan_dh_C"/>
    <property type="match status" value="1"/>
</dbReference>
<dbReference type="InterPro" id="IPR012675">
    <property type="entry name" value="Beta-grasp_dom_sf"/>
</dbReference>
<comment type="subunit">
    <text evidence="22">Homodimer. Interacts with BTN1A1.</text>
</comment>
<dbReference type="NCBIfam" id="TIGR02963">
    <property type="entry name" value="xanthine_xdhA"/>
    <property type="match status" value="1"/>
</dbReference>
<dbReference type="Gene3D" id="3.90.1170.50">
    <property type="entry name" value="Aldehyde oxidase/xanthine dehydrogenase, a/b hammerhead"/>
    <property type="match status" value="1"/>
</dbReference>
<evidence type="ECO:0000256" key="2">
    <source>
        <dbReference type="ARBA" id="ARBA00004275"/>
    </source>
</evidence>
<dbReference type="SUPFAM" id="SSF54292">
    <property type="entry name" value="2Fe-2S ferredoxin-like"/>
    <property type="match status" value="1"/>
</dbReference>
<dbReference type="GO" id="GO:0005506">
    <property type="term" value="F:iron ion binding"/>
    <property type="evidence" value="ECO:0007669"/>
    <property type="project" value="InterPro"/>
</dbReference>
<feature type="binding site" evidence="29">
    <location>
        <position position="113"/>
    </location>
    <ligand>
        <name>[2Fe-2S] cluster</name>
        <dbReference type="ChEBI" id="CHEBI:190135"/>
        <label>2</label>
    </ligand>
</feature>
<dbReference type="SMART" id="SM01092">
    <property type="entry name" value="CO_deh_flav_C"/>
    <property type="match status" value="1"/>
</dbReference>
<dbReference type="InterPro" id="IPR008274">
    <property type="entry name" value="AldOxase/xan_DH_MoCoBD1"/>
</dbReference>
<feature type="binding site" evidence="29">
    <location>
        <position position="799"/>
    </location>
    <ligand>
        <name>Mo-molybdopterin</name>
        <dbReference type="ChEBI" id="CHEBI:71302"/>
    </ligand>
    <ligandPart>
        <name>Mo</name>
        <dbReference type="ChEBI" id="CHEBI:28685"/>
    </ligandPart>
</feature>
<evidence type="ECO:0000256" key="3">
    <source>
        <dbReference type="ARBA" id="ARBA00004496"/>
    </source>
</evidence>
<keyword evidence="14 29" id="KW-0479">Metal-binding</keyword>
<keyword evidence="9" id="KW-0963">Cytoplasm</keyword>
<dbReference type="GO" id="GO:0051537">
    <property type="term" value="F:2 iron, 2 sulfur cluster binding"/>
    <property type="evidence" value="ECO:0007669"/>
    <property type="project" value="UniProtKB-KW"/>
</dbReference>
<comment type="similarity">
    <text evidence="5">Belongs to the xanthine dehydrogenase family.</text>
</comment>
<evidence type="ECO:0000256" key="17">
    <source>
        <dbReference type="ARBA" id="ARBA00023004"/>
    </source>
</evidence>
<dbReference type="FunFam" id="3.30.365.10:FF:000003">
    <property type="entry name" value="Aldehyde oxidase 1"/>
    <property type="match status" value="1"/>
</dbReference>
<comment type="catalytic activity">
    <reaction evidence="25">
        <text>xanthine + NAD(+) + H2O = urate + NADH + H(+)</text>
        <dbReference type="Rhea" id="RHEA:16669"/>
        <dbReference type="ChEBI" id="CHEBI:15377"/>
        <dbReference type="ChEBI" id="CHEBI:15378"/>
        <dbReference type="ChEBI" id="CHEBI:17712"/>
        <dbReference type="ChEBI" id="CHEBI:17775"/>
        <dbReference type="ChEBI" id="CHEBI:57540"/>
        <dbReference type="ChEBI" id="CHEBI:57945"/>
        <dbReference type="EC" id="1.17.1.4"/>
    </reaction>
</comment>
<feature type="binding site" evidence="28">
    <location>
        <position position="881"/>
    </location>
    <ligand>
        <name>substrate</name>
    </ligand>
</feature>
<comment type="cofactor">
    <cofactor evidence="1 28">
        <name>FAD</name>
        <dbReference type="ChEBI" id="CHEBI:57692"/>
    </cofactor>
</comment>
<sequence>MAADELVFFVNGKKVVEKNADPETTLLAYLRRKLGLSGTKLGCGEGGCGACTVMLSKYDRLQNKIIHFSANACLAPICSLHHVAVTTVEGIGSTKSRLHPVQERIAKSHGSQCGFCTPGMVMSMYTLLRNQPEPTVEEIENSFQGNLCRCTGYRPILQGFRTFARDGGCCGGNADNQNCCMNQKKDDTVTQSPCLFNPEEFMPLDPTQEPIFPPELLRLKDTPRKQLRFEGERVTWIQASTLKELLDLKAQHPEAKLVVGNTEIGIEMKFKNMLFPVIVSPAWIPELNLVEHGPEGISFGAACTLDSVEKTLKDAVAKLPAHQTEVFRGVLEQMRWFAGKQVKSVASIGGNIITASPISDLNPVFMASGAKLTIVSRGTRRTVPMDHTFFPGYRKTLLGPEEILLSIEIPYSREGEFFSAFKQASRRDDDIAKVTCGMRVLFQPGTTQVKELALCFGGMADRTISAFKTTRKQLSNFWNEKLLHEVCAGLAEELYLPPDAPGGMVDFRRTLTLSFFFKFYLTVLHKLGKEHPEDKCGKLDPTFASATFLFQKDPPANVQLFQEVPKGQSEEDTVGRPLPHLASAMQASGEAVYCDDIPRYENELSLRLVTSTLAHAKIKSIDISEAQKVPGFVCFVSADDIPGSNTTGLGDDETIFAKDKVTCVGHIIGAVVTDTPEHAQRAAQGVKITYEELPAIISIEDAIKNNSFWGPELRIEKGDLKKGFSEADNIVSGELYIGGQDHFYLETQCTIAVPKGEAGEMELFVSTQNTNKTQSFVANMLGVPANRIVVRVKRMGGGFGGKETRSTLVSTAVALAAYKTGCPVRCMLDRDEDMLITGGRHPFLGRYKVGFMKTGRIVALEVEHYSNAGNSLDLSKGVMERALLHMDNCYRIPNIRGTGRLCKTNLSSNTAFRGFGGPQGMLIAEHWMSEVAVTCGLPAEEVRRKNMYKEGDLTYFDQKLEGFTVPRCWDECLASSQYHARKNEVDKFNKENCWKKRGLCIIPTKFGISFLTPFLNQAGALIHVYTDGSVLLTHGGTEMGQGLHTKMVQVAGKALKIPTSKIYISETSTSTVPNTSPTAASVSTDINGQAVYEACQTILKRLEPFKRKNPSGSWEDWVTAAYQDAVSLSATGFYKTPNVGYSFETHSGKPFHYFTYGVACSEVEIDCLTGDHKNLRTDIVMDVGSSLNPAIDIGQVEGAFVQGLGLFTLEELHYSPEGNLLTRGPSTYKIPAFGNIPTEFRVSLLRDSPNKKAIYASKAVGEPPLFLAASIFFAIKDAIRAARAQHADNNTKALFQLDSPATPEKIRNACVDKFTTLSVTDVPGNCKPWSRRV</sequence>
<dbReference type="InterPro" id="IPR005107">
    <property type="entry name" value="CO_DH_flav_C"/>
</dbReference>
<feature type="binding site" evidence="29">
    <location>
        <position position="1080"/>
    </location>
    <ligand>
        <name>Mo-molybdopterin</name>
        <dbReference type="ChEBI" id="CHEBI:71302"/>
    </ligand>
    <ligandPart>
        <name>Mo</name>
        <dbReference type="ChEBI" id="CHEBI:28685"/>
    </ligandPart>
</feature>
<dbReference type="Gene3D" id="3.30.43.10">
    <property type="entry name" value="Uridine Diphospho-n-acetylenolpyruvylglucosamine Reductase, domain 2"/>
    <property type="match status" value="1"/>
</dbReference>
<dbReference type="Gene3D" id="1.10.150.120">
    <property type="entry name" value="[2Fe-2S]-binding domain"/>
    <property type="match status" value="1"/>
</dbReference>
<dbReference type="GO" id="GO:0005777">
    <property type="term" value="C:peroxisome"/>
    <property type="evidence" value="ECO:0007669"/>
    <property type="project" value="UniProtKB-SubCell"/>
</dbReference>
<comment type="cofactor">
    <cofactor evidence="23">
        <name>[2Fe-2S] cluster</name>
        <dbReference type="ChEBI" id="CHEBI:190135"/>
    </cofactor>
</comment>
<dbReference type="PROSITE" id="PS51085">
    <property type="entry name" value="2FE2S_FER_2"/>
    <property type="match status" value="1"/>
</dbReference>
<dbReference type="VEuPathDB" id="HostDB:GeneID_118669132"/>
<dbReference type="Gene3D" id="3.30.365.10">
    <property type="entry name" value="Aldehyde oxidase/xanthine dehydrogenase, molybdopterin binding domain"/>
    <property type="match status" value="5"/>
</dbReference>
<evidence type="ECO:0000259" key="30">
    <source>
        <dbReference type="PROSITE" id="PS51085"/>
    </source>
</evidence>
<keyword evidence="20" id="KW-0576">Peroxisome</keyword>
<feature type="binding site" evidence="29">
    <location>
        <position position="148"/>
    </location>
    <ligand>
        <name>[2Fe-2S] cluster</name>
        <dbReference type="ChEBI" id="CHEBI:190135"/>
        <label>2</label>
    </ligand>
</feature>
<comment type="caution">
    <text evidence="32">The sequence shown here is derived from an EMBL/GenBank/DDBJ whole genome shotgun (WGS) entry which is preliminary data.</text>
</comment>
<evidence type="ECO:0000256" key="1">
    <source>
        <dbReference type="ARBA" id="ARBA00001974"/>
    </source>
</evidence>
<proteinExistence type="inferred from homology"/>
<dbReference type="InterPro" id="IPR006058">
    <property type="entry name" value="2Fe2S_fd_BS"/>
</dbReference>
<evidence type="ECO:0000256" key="8">
    <source>
        <dbReference type="ARBA" id="ARBA00019137"/>
    </source>
</evidence>
<dbReference type="FunFam" id="3.90.1170.50:FF:000002">
    <property type="entry name" value="Xanthine dehydrogenase/oxidase"/>
    <property type="match status" value="1"/>
</dbReference>
<feature type="binding site" evidence="28">
    <location>
        <position position="360"/>
    </location>
    <ligand>
        <name>FAD</name>
        <dbReference type="ChEBI" id="CHEBI:57692"/>
    </ligand>
</feature>
<dbReference type="InterPro" id="IPR016169">
    <property type="entry name" value="FAD-bd_PCMH_sub2"/>
</dbReference>
<evidence type="ECO:0000259" key="31">
    <source>
        <dbReference type="PROSITE" id="PS51387"/>
    </source>
</evidence>
<evidence type="ECO:0000256" key="10">
    <source>
        <dbReference type="ARBA" id="ARBA00022505"/>
    </source>
</evidence>
<evidence type="ECO:0000256" key="28">
    <source>
        <dbReference type="PIRSR" id="PIRSR000127-2"/>
    </source>
</evidence>
<dbReference type="Pfam" id="PF02738">
    <property type="entry name" value="MoCoBD_1"/>
    <property type="match status" value="1"/>
</dbReference>
<dbReference type="FunFam" id="3.10.20.30:FF:000015">
    <property type="entry name" value="Aldehyde oxidase 1"/>
    <property type="match status" value="1"/>
</dbReference>
<dbReference type="InterPro" id="IPR016208">
    <property type="entry name" value="Ald_Oxase/xanthine_DH-like"/>
</dbReference>
<feature type="binding site" evidence="28">
    <location>
        <position position="337"/>
    </location>
    <ligand>
        <name>FAD</name>
        <dbReference type="ChEBI" id="CHEBI:57692"/>
    </ligand>
</feature>
<dbReference type="PIRSF" id="PIRSF000127">
    <property type="entry name" value="Xanthine_DH"/>
    <property type="match status" value="1"/>
</dbReference>
<evidence type="ECO:0000256" key="27">
    <source>
        <dbReference type="PIRSR" id="PIRSR000127-1"/>
    </source>
</evidence>
<evidence type="ECO:0000256" key="24">
    <source>
        <dbReference type="ARBA" id="ARBA00047378"/>
    </source>
</evidence>
<evidence type="ECO:0000256" key="21">
    <source>
        <dbReference type="ARBA" id="ARBA00023157"/>
    </source>
</evidence>
<dbReference type="GO" id="GO:0004855">
    <property type="term" value="F:xanthine oxidase activity"/>
    <property type="evidence" value="ECO:0007669"/>
    <property type="project" value="UniProtKB-EC"/>
</dbReference>
<evidence type="ECO:0000256" key="16">
    <source>
        <dbReference type="ARBA" id="ARBA00023002"/>
    </source>
</evidence>
<dbReference type="FunFam" id="3.30.465.10:FF:000004">
    <property type="entry name" value="Xanthine dehydrogenase/oxidase"/>
    <property type="match status" value="1"/>
</dbReference>
<dbReference type="Pfam" id="PF03450">
    <property type="entry name" value="CO_deh_flav_C"/>
    <property type="match status" value="1"/>
</dbReference>
<evidence type="ECO:0000256" key="14">
    <source>
        <dbReference type="ARBA" id="ARBA00022723"/>
    </source>
</evidence>
<dbReference type="Pfam" id="PF00941">
    <property type="entry name" value="FAD_binding_5"/>
    <property type="match status" value="1"/>
</dbReference>
<dbReference type="FunFam" id="1.10.150.120:FF:000002">
    <property type="entry name" value="xanthine dehydrogenase/oxidase"/>
    <property type="match status" value="1"/>
</dbReference>
<keyword evidence="15 28" id="KW-0274">FAD</keyword>
<dbReference type="InterPro" id="IPR016166">
    <property type="entry name" value="FAD-bd_PCMH"/>
</dbReference>
<dbReference type="FunFam" id="3.30.365.10:FF:000001">
    <property type="entry name" value="Xanthine dehydrogenase oxidase"/>
    <property type="match status" value="1"/>
</dbReference>
<dbReference type="GO" id="GO:0043546">
    <property type="term" value="F:molybdopterin cofactor binding"/>
    <property type="evidence" value="ECO:0007669"/>
    <property type="project" value="InterPro"/>
</dbReference>
<keyword evidence="17 29" id="KW-0408">Iron</keyword>
<dbReference type="Gene3D" id="3.30.465.10">
    <property type="match status" value="1"/>
</dbReference>
<dbReference type="FunFam" id="3.30.43.10:FF:000001">
    <property type="entry name" value="Xanthine dehydrogenase/oxidase"/>
    <property type="match status" value="1"/>
</dbReference>
<evidence type="ECO:0000313" key="32">
    <source>
        <dbReference type="EMBL" id="KAF6308645.1"/>
    </source>
</evidence>
<gene>
    <name evidence="32" type="ORF">mMyoMyo1_020610</name>
</gene>
<dbReference type="PROSITE" id="PS00197">
    <property type="entry name" value="2FE2S_FER_1"/>
    <property type="match status" value="1"/>
</dbReference>
<feature type="binding site" evidence="28">
    <location>
        <position position="422"/>
    </location>
    <ligand>
        <name>FAD</name>
        <dbReference type="ChEBI" id="CHEBI:57692"/>
    </ligand>
</feature>
<dbReference type="Proteomes" id="UP000527355">
    <property type="component" value="Unassembled WGS sequence"/>
</dbReference>
<dbReference type="SUPFAM" id="SSF55447">
    <property type="entry name" value="CO dehydrogenase flavoprotein C-terminal domain-like"/>
    <property type="match status" value="1"/>
</dbReference>
<dbReference type="InterPro" id="IPR001041">
    <property type="entry name" value="2Fe-2S_ferredoxin-type"/>
</dbReference>
<evidence type="ECO:0000256" key="5">
    <source>
        <dbReference type="ARBA" id="ARBA00006849"/>
    </source>
</evidence>
<dbReference type="FunFam" id="3.30.365.10:FF:000004">
    <property type="entry name" value="Xanthine dehydrogenase oxidase"/>
    <property type="match status" value="1"/>
</dbReference>
<dbReference type="InterPro" id="IPR014307">
    <property type="entry name" value="Xanthine_DH_ssu"/>
</dbReference>
<keyword evidence="18 29" id="KW-0411">Iron-sulfur</keyword>
<dbReference type="PANTHER" id="PTHR45444:SF3">
    <property type="entry name" value="XANTHINE DEHYDROGENASE"/>
    <property type="match status" value="1"/>
</dbReference>
<feature type="binding site" evidence="29">
    <location>
        <position position="48"/>
    </location>
    <ligand>
        <name>[2Fe-2S] cluster</name>
        <dbReference type="ChEBI" id="CHEBI:190135"/>
        <label>1</label>
    </ligand>
</feature>
<keyword evidence="16" id="KW-0560">Oxidoreductase</keyword>
<dbReference type="FunFam" id="3.30.365.10:FF:000006">
    <property type="entry name" value="xanthine dehydrogenase/oxidase"/>
    <property type="match status" value="1"/>
</dbReference>
<dbReference type="InterPro" id="IPR022407">
    <property type="entry name" value="OxRdtase_Mopterin_BS"/>
</dbReference>
<dbReference type="Pfam" id="PF00111">
    <property type="entry name" value="Fer2"/>
    <property type="match status" value="1"/>
</dbReference>
<feature type="binding site" evidence="29">
    <location>
        <position position="913"/>
    </location>
    <ligand>
        <name>Mo-molybdopterin</name>
        <dbReference type="ChEBI" id="CHEBI:71302"/>
    </ligand>
    <ligandPart>
        <name>Mo</name>
        <dbReference type="ChEBI" id="CHEBI:28685"/>
    </ligandPart>
</feature>
<accession>A0A7J7U761</accession>
<dbReference type="InterPro" id="IPR036884">
    <property type="entry name" value="2Fe-2S-bd_dom_sf"/>
</dbReference>
<dbReference type="InterPro" id="IPR002346">
    <property type="entry name" value="Mopterin_DH_FAD-bd"/>
</dbReference>
<dbReference type="InterPro" id="IPR037165">
    <property type="entry name" value="AldOxase/xan_DH_Mopterin-bd_sf"/>
</dbReference>
<dbReference type="FunFam" id="3.30.390.50:FF:000001">
    <property type="entry name" value="Xanthine dehydrogenase oxidase"/>
    <property type="match status" value="1"/>
</dbReference>
<comment type="subcellular location">
    <subcellularLocation>
        <location evidence="3">Cytoplasm</location>
    </subcellularLocation>
    <subcellularLocation>
        <location evidence="2">Peroxisome</location>
    </subcellularLocation>
    <subcellularLocation>
        <location evidence="4">Secreted</location>
    </subcellularLocation>
</comment>
<comment type="cofactor">
    <cofactor evidence="29">
        <name>Mo-molybdopterin</name>
        <dbReference type="ChEBI" id="CHEBI:71302"/>
    </cofactor>
    <text evidence="29">Binds 1 Mo-molybdopterin (Mo-MPT) cofactor per subunit.</text>
</comment>
<evidence type="ECO:0000256" key="23">
    <source>
        <dbReference type="ARBA" id="ARBA00034078"/>
    </source>
</evidence>
<dbReference type="Pfam" id="PF20256">
    <property type="entry name" value="MoCoBD_2"/>
    <property type="match status" value="1"/>
</dbReference>
<dbReference type="InterPro" id="IPR002888">
    <property type="entry name" value="2Fe-2S-bd"/>
</dbReference>
<dbReference type="SMART" id="SM01008">
    <property type="entry name" value="Ald_Xan_dh_C"/>
    <property type="match status" value="1"/>
</dbReference>
<evidence type="ECO:0000256" key="20">
    <source>
        <dbReference type="ARBA" id="ARBA00023140"/>
    </source>
</evidence>
<feature type="binding site" evidence="28">
    <location>
        <position position="404"/>
    </location>
    <ligand>
        <name>FAD</name>
        <dbReference type="ChEBI" id="CHEBI:57692"/>
    </ligand>
</feature>
<feature type="binding site" evidence="28">
    <location>
        <begin position="347"/>
        <end position="351"/>
    </location>
    <ligand>
        <name>FAD</name>
        <dbReference type="ChEBI" id="CHEBI:57692"/>
    </ligand>
</feature>
<dbReference type="InterPro" id="IPR036683">
    <property type="entry name" value="CO_DH_flav_C_dom_sf"/>
</dbReference>
<dbReference type="Gene3D" id="3.10.20.30">
    <property type="match status" value="1"/>
</dbReference>
<keyword evidence="19" id="KW-0520">NAD</keyword>
<evidence type="ECO:0000256" key="15">
    <source>
        <dbReference type="ARBA" id="ARBA00022827"/>
    </source>
</evidence>
<dbReference type="InterPro" id="IPR046867">
    <property type="entry name" value="AldOxase/xan_DH_MoCoBD2"/>
</dbReference>
<feature type="binding site" evidence="29">
    <location>
        <position position="768"/>
    </location>
    <ligand>
        <name>Mo-molybdopterin</name>
        <dbReference type="ChEBI" id="CHEBI:71302"/>
    </ligand>
    <ligandPart>
        <name>Mo</name>
        <dbReference type="ChEBI" id="CHEBI:28685"/>
    </ligandPart>
</feature>
<organism evidence="32 33">
    <name type="scientific">Myotis myotis</name>
    <name type="common">Greater mouse-eared bat</name>
    <name type="synonym">Vespertilio myotis</name>
    <dbReference type="NCBI Taxonomy" id="51298"/>
    <lineage>
        <taxon>Eukaryota</taxon>
        <taxon>Metazoa</taxon>
        <taxon>Chordata</taxon>
        <taxon>Craniata</taxon>
        <taxon>Vertebrata</taxon>
        <taxon>Euteleostomi</taxon>
        <taxon>Mammalia</taxon>
        <taxon>Eutheria</taxon>
        <taxon>Laurasiatheria</taxon>
        <taxon>Chiroptera</taxon>
        <taxon>Yangochiroptera</taxon>
        <taxon>Vespertilionidae</taxon>
        <taxon>Myotis</taxon>
    </lineage>
</organism>
<dbReference type="PROSITE" id="PS51387">
    <property type="entry name" value="FAD_PCMH"/>
    <property type="match status" value="1"/>
</dbReference>
<feature type="binding site" evidence="28">
    <location>
        <position position="915"/>
    </location>
    <ligand>
        <name>substrate</name>
    </ligand>
</feature>
<evidence type="ECO:0000256" key="7">
    <source>
        <dbReference type="ARBA" id="ARBA00013221"/>
    </source>
</evidence>
<feature type="active site" description="Proton acceptor" evidence="27">
    <location>
        <position position="1262"/>
    </location>
</feature>
<evidence type="ECO:0000256" key="29">
    <source>
        <dbReference type="PIRSR" id="PIRSR000127-3"/>
    </source>
</evidence>
<evidence type="ECO:0000313" key="33">
    <source>
        <dbReference type="Proteomes" id="UP000527355"/>
    </source>
</evidence>
<dbReference type="EC" id="1.17.1.4" evidence="6"/>
<feature type="domain" description="FAD-binding PCMH-type" evidence="31">
    <location>
        <begin position="229"/>
        <end position="414"/>
    </location>
</feature>
<dbReference type="GO" id="GO:0005576">
    <property type="term" value="C:extracellular region"/>
    <property type="evidence" value="ECO:0007669"/>
    <property type="project" value="UniProtKB-SubCell"/>
</dbReference>
<feature type="binding site" evidence="29">
    <location>
        <position position="73"/>
    </location>
    <ligand>
        <name>[2Fe-2S] cluster</name>
        <dbReference type="ChEBI" id="CHEBI:190135"/>
        <label>1</label>
    </ligand>
</feature>
<dbReference type="InterPro" id="IPR016167">
    <property type="entry name" value="FAD-bd_PCMH_sub1"/>
</dbReference>
<dbReference type="Gene3D" id="3.30.390.50">
    <property type="entry name" value="CO dehydrogenase flavoprotein, C-terminal domain"/>
    <property type="match status" value="1"/>
</dbReference>
<feature type="domain" description="2Fe-2S ferredoxin-type" evidence="30">
    <location>
        <begin position="4"/>
        <end position="91"/>
    </location>
</feature>
<comment type="catalytic activity">
    <reaction evidence="24">
        <text>xanthine + O2 + H2O = urate + H2O2</text>
        <dbReference type="Rhea" id="RHEA:21132"/>
        <dbReference type="ChEBI" id="CHEBI:15377"/>
        <dbReference type="ChEBI" id="CHEBI:15379"/>
        <dbReference type="ChEBI" id="CHEBI:16240"/>
        <dbReference type="ChEBI" id="CHEBI:17712"/>
        <dbReference type="ChEBI" id="CHEBI:17775"/>
        <dbReference type="EC" id="1.17.3.2"/>
    </reaction>
</comment>
<dbReference type="GO" id="GO:0004854">
    <property type="term" value="F:xanthine dehydrogenase activity"/>
    <property type="evidence" value="ECO:0007669"/>
    <property type="project" value="UniProtKB-EC"/>
</dbReference>
<dbReference type="InterPro" id="IPR036856">
    <property type="entry name" value="Ald_Oxase/Xan_DH_a/b_sf"/>
</dbReference>
<feature type="binding site" evidence="29">
    <location>
        <position position="150"/>
    </location>
    <ligand>
        <name>[2Fe-2S] cluster</name>
        <dbReference type="ChEBI" id="CHEBI:190135"/>
        <label>2</label>
    </ligand>
</feature>